<dbReference type="Proteomes" id="UP000664132">
    <property type="component" value="Unassembled WGS sequence"/>
</dbReference>
<proteinExistence type="inferred from homology"/>
<dbReference type="InterPro" id="IPR032466">
    <property type="entry name" value="Metal_Hydrolase"/>
</dbReference>
<dbReference type="PROSITE" id="PS51365">
    <property type="entry name" value="RENAL_DIPEPTIDASE_2"/>
    <property type="match status" value="1"/>
</dbReference>
<dbReference type="GO" id="GO:0070573">
    <property type="term" value="F:metallodipeptidase activity"/>
    <property type="evidence" value="ECO:0007669"/>
    <property type="project" value="InterPro"/>
</dbReference>
<dbReference type="SUPFAM" id="SSF51556">
    <property type="entry name" value="Metallo-dependent hydrolases"/>
    <property type="match status" value="1"/>
</dbReference>
<gene>
    <name evidence="3" type="ORF">IFR04_010358</name>
</gene>
<dbReference type="PANTHER" id="PTHR10443:SF12">
    <property type="entry name" value="DIPEPTIDASE"/>
    <property type="match status" value="1"/>
</dbReference>
<keyword evidence="2" id="KW-0482">Metalloprotease</keyword>
<evidence type="ECO:0000256" key="1">
    <source>
        <dbReference type="ARBA" id="ARBA00022997"/>
    </source>
</evidence>
<comment type="cofactor">
    <cofactor evidence="2">
        <name>Zn(2+)</name>
        <dbReference type="ChEBI" id="CHEBI:29105"/>
    </cofactor>
</comment>
<dbReference type="InterPro" id="IPR008257">
    <property type="entry name" value="Pept_M19"/>
</dbReference>
<comment type="caution">
    <text evidence="3">The sequence shown here is derived from an EMBL/GenBank/DDBJ whole genome shotgun (WGS) entry which is preliminary data.</text>
</comment>
<dbReference type="GO" id="GO:0006508">
    <property type="term" value="P:proteolysis"/>
    <property type="evidence" value="ECO:0007669"/>
    <property type="project" value="UniProtKB-KW"/>
</dbReference>
<name>A0A8H7W5W8_9HELO</name>
<organism evidence="3 4">
    <name type="scientific">Cadophora malorum</name>
    <dbReference type="NCBI Taxonomy" id="108018"/>
    <lineage>
        <taxon>Eukaryota</taxon>
        <taxon>Fungi</taxon>
        <taxon>Dikarya</taxon>
        <taxon>Ascomycota</taxon>
        <taxon>Pezizomycotina</taxon>
        <taxon>Leotiomycetes</taxon>
        <taxon>Helotiales</taxon>
        <taxon>Ploettnerulaceae</taxon>
        <taxon>Cadophora</taxon>
    </lineage>
</organism>
<keyword evidence="1 2" id="KW-0224">Dipeptidase</keyword>
<protein>
    <recommendedName>
        <fullName evidence="2">Dipeptidase</fullName>
        <ecNumber evidence="2">3.4.13.19</ecNumber>
    </recommendedName>
</protein>
<comment type="catalytic activity">
    <reaction evidence="2">
        <text>an L-aminoacyl-L-amino acid + H2O = 2 an L-alpha-amino acid</text>
        <dbReference type="Rhea" id="RHEA:48940"/>
        <dbReference type="ChEBI" id="CHEBI:15377"/>
        <dbReference type="ChEBI" id="CHEBI:59869"/>
        <dbReference type="ChEBI" id="CHEBI:77460"/>
        <dbReference type="EC" id="3.4.13.19"/>
    </reaction>
</comment>
<reference evidence="3" key="1">
    <citation type="submission" date="2021-02" db="EMBL/GenBank/DDBJ databases">
        <title>Genome sequence Cadophora malorum strain M34.</title>
        <authorList>
            <person name="Stefanovic E."/>
            <person name="Vu D."/>
            <person name="Scully C."/>
            <person name="Dijksterhuis J."/>
            <person name="Roader J."/>
            <person name="Houbraken J."/>
        </authorList>
    </citation>
    <scope>NUCLEOTIDE SEQUENCE</scope>
    <source>
        <strain evidence="3">M34</strain>
    </source>
</reference>
<sequence>MVHEMKRLGMIVDLSHTAASTMHDVLEGSKAKSWNGSRAPVVFSHSCVYALCPHPRNVPDDVLPLVKARNSLVMVTFSSEFVSCRNSEVGNKNGLPERYDANLTISQVVRHMRYIGDLIGYEHMGIGSDFDGMPATPQGLEDVTKYPDLVAEMPR</sequence>
<comment type="similarity">
    <text evidence="2">Belongs to the metallo-dependent hydrolases superfamily. Peptidase M19 family.</text>
</comment>
<keyword evidence="2" id="KW-0378">Hydrolase</keyword>
<evidence type="ECO:0000256" key="2">
    <source>
        <dbReference type="RuleBase" id="RU341113"/>
    </source>
</evidence>
<keyword evidence="2" id="KW-0479">Metal-binding</keyword>
<dbReference type="Pfam" id="PF01244">
    <property type="entry name" value="Peptidase_M19"/>
    <property type="match status" value="1"/>
</dbReference>
<dbReference type="PANTHER" id="PTHR10443">
    <property type="entry name" value="MICROSOMAL DIPEPTIDASE"/>
    <property type="match status" value="1"/>
</dbReference>
<dbReference type="EC" id="3.4.13.19" evidence="2"/>
<dbReference type="OrthoDB" id="445695at2759"/>
<dbReference type="AlphaFoldDB" id="A0A8H7W5W8"/>
<evidence type="ECO:0000313" key="3">
    <source>
        <dbReference type="EMBL" id="KAG4416502.1"/>
    </source>
</evidence>
<keyword evidence="2" id="KW-0862">Zinc</keyword>
<keyword evidence="2" id="KW-0645">Protease</keyword>
<accession>A0A8H7W5W8</accession>
<dbReference type="EMBL" id="JAFJYH010000184">
    <property type="protein sequence ID" value="KAG4416502.1"/>
    <property type="molecule type" value="Genomic_DNA"/>
</dbReference>
<evidence type="ECO:0000313" key="4">
    <source>
        <dbReference type="Proteomes" id="UP000664132"/>
    </source>
</evidence>
<keyword evidence="4" id="KW-1185">Reference proteome</keyword>
<dbReference type="Gene3D" id="3.20.20.140">
    <property type="entry name" value="Metal-dependent hydrolases"/>
    <property type="match status" value="1"/>
</dbReference>
<dbReference type="GO" id="GO:0046872">
    <property type="term" value="F:metal ion binding"/>
    <property type="evidence" value="ECO:0007669"/>
    <property type="project" value="UniProtKB-UniRule"/>
</dbReference>